<proteinExistence type="predicted"/>
<accession>A0A0H3F021</accession>
<dbReference type="AlphaFoldDB" id="A0A0H3F021"/>
<evidence type="ECO:0000313" key="2">
    <source>
        <dbReference type="Proteomes" id="UP000008525"/>
    </source>
</evidence>
<dbReference type="Proteomes" id="UP000008525">
    <property type="component" value="Chromosome"/>
</dbReference>
<dbReference type="KEGG" id="elw:ECW_m2278"/>
<reference evidence="1 2" key="1">
    <citation type="journal article" date="2011" name="BMC Genomics">
        <title>The genome sequence of E. coli W (ATCC 9637): comparative genome analysis and an improved genome-scale reconstruction of E. coli.</title>
        <authorList>
            <person name="Archer C.T."/>
            <person name="Kim J.F."/>
            <person name="Jeong H."/>
            <person name="Park J.H."/>
            <person name="Vickers C.E."/>
            <person name="Lee S.Y."/>
            <person name="Nielsen L.K."/>
        </authorList>
    </citation>
    <scope>NUCLEOTIDE SEQUENCE [LARGE SCALE GENOMIC DNA]</scope>
    <source>
        <strain evidence="2">ATCC 9637 / CCM 2024 / DSM 1116 / LMG 11080 / NBRC 13500 / NCIMB 8666 / NRRL B-766 / W</strain>
    </source>
</reference>
<dbReference type="EMBL" id="CP002185">
    <property type="protein sequence ID" value="ADT75717.1"/>
    <property type="molecule type" value="Genomic_DNA"/>
</dbReference>
<gene>
    <name evidence="1" type="ordered locus">ECW_m2278</name>
</gene>
<dbReference type="PATRIC" id="fig|566546.4.peg.2259"/>
<name>A0A0H3F021_ECOLW</name>
<evidence type="ECO:0000313" key="1">
    <source>
        <dbReference type="EMBL" id="ADT75717.1"/>
    </source>
</evidence>
<protein>
    <submittedName>
        <fullName evidence="1">Uncharacterized protein</fullName>
    </submittedName>
</protein>
<sequence>MKKCYYCILVLALFGYPNGSPSGLSVNVSNINVSIML</sequence>
<organism evidence="1 2">
    <name type="scientific">Escherichia coli (strain ATCC 9637 / CCM 2024 / DSM 1116 / LMG 11080 / NBRC 13500 / NCIMB 8666 / NRRL B-766 / W)</name>
    <dbReference type="NCBI Taxonomy" id="566546"/>
    <lineage>
        <taxon>Bacteria</taxon>
        <taxon>Pseudomonadati</taxon>
        <taxon>Pseudomonadota</taxon>
        <taxon>Gammaproteobacteria</taxon>
        <taxon>Enterobacterales</taxon>
        <taxon>Enterobacteriaceae</taxon>
        <taxon>Escherichia</taxon>
    </lineage>
</organism>